<dbReference type="CDD" id="cd03141">
    <property type="entry name" value="GATase1_Hsp31_like"/>
    <property type="match status" value="1"/>
</dbReference>
<evidence type="ECO:0000313" key="4">
    <source>
        <dbReference type="Proteomes" id="UP000298138"/>
    </source>
</evidence>
<dbReference type="PANTHER" id="PTHR48094:SF22">
    <property type="entry name" value="DJ-1_PFPI DOMAIN-CONTAINING PROTEIN"/>
    <property type="match status" value="1"/>
</dbReference>
<dbReference type="Gene3D" id="3.40.50.880">
    <property type="match status" value="1"/>
</dbReference>
<comment type="catalytic activity">
    <reaction evidence="2">
        <text>methylglyoxal + H2O = (R)-lactate + H(+)</text>
        <dbReference type="Rhea" id="RHEA:27754"/>
        <dbReference type="ChEBI" id="CHEBI:15377"/>
        <dbReference type="ChEBI" id="CHEBI:15378"/>
        <dbReference type="ChEBI" id="CHEBI:16004"/>
        <dbReference type="ChEBI" id="CHEBI:17158"/>
        <dbReference type="EC" id="4.2.1.130"/>
    </reaction>
</comment>
<dbReference type="InterPro" id="IPR050325">
    <property type="entry name" value="Prot/Nucl_acid_deglycase"/>
</dbReference>
<evidence type="ECO:0000256" key="2">
    <source>
        <dbReference type="ARBA" id="ARBA00048082"/>
    </source>
</evidence>
<dbReference type="InterPro" id="IPR029062">
    <property type="entry name" value="Class_I_gatase-like"/>
</dbReference>
<reference evidence="3 4" key="1">
    <citation type="submission" date="2019-04" db="EMBL/GenBank/DDBJ databases">
        <title>Comparative genomics and transcriptomics to analyze fruiting body development in filamentous ascomycetes.</title>
        <authorList>
            <consortium name="DOE Joint Genome Institute"/>
            <person name="Lutkenhaus R."/>
            <person name="Traeger S."/>
            <person name="Breuer J."/>
            <person name="Kuo A."/>
            <person name="Lipzen A."/>
            <person name="Pangilinan J."/>
            <person name="Dilworth D."/>
            <person name="Sandor L."/>
            <person name="Poggeler S."/>
            <person name="Barry K."/>
            <person name="Grigoriev I.V."/>
            <person name="Nowrousian M."/>
        </authorList>
    </citation>
    <scope>NUCLEOTIDE SEQUENCE [LARGE SCALE GENOMIC DNA]</scope>
    <source>
        <strain evidence="3 4">CBS 389.68</strain>
    </source>
</reference>
<name>A0A4S2MQY1_9PEZI</name>
<dbReference type="InterPro" id="IPR032633">
    <property type="entry name" value="ThiJ-like"/>
</dbReference>
<proteinExistence type="predicted"/>
<dbReference type="AlphaFoldDB" id="A0A4S2MQY1"/>
<sequence>MSNISLNAGPSVSSSTSTSSPRKKILVVLSSADHVDVKKPDGSTVQHKTGFFLKELAVPLRKLLEAGYEPVFANPKGNEPSLDPMSDSLLWYPTSPSSVNEDRKLLEEMKETRGFKTPMRFKDVTAEVLDMCAGVFVPGGHAPMQDLGDDAELGRVLTHFHGALKPTAVICHGPIALLSTRPEIVLHNKATDPDGPGLFPYRGYLVSCYSNREEKANEWMWWGNLEKNCEAALREHGVEVQTAVVPLMEKVVVDREVVSAENPTSAGRLGEAFVEMLRKVERGGSLLE</sequence>
<dbReference type="Pfam" id="PF17124">
    <property type="entry name" value="ThiJ_like"/>
    <property type="match status" value="1"/>
</dbReference>
<dbReference type="GO" id="GO:0019243">
    <property type="term" value="P:methylglyoxal catabolic process to D-lactate via S-lactoyl-glutathione"/>
    <property type="evidence" value="ECO:0007669"/>
    <property type="project" value="TreeGrafter"/>
</dbReference>
<gene>
    <name evidence="3" type="ORF">EX30DRAFT_343775</name>
</gene>
<dbReference type="InParanoid" id="A0A4S2MQY1"/>
<evidence type="ECO:0000256" key="1">
    <source>
        <dbReference type="ARBA" id="ARBA00013134"/>
    </source>
</evidence>
<organism evidence="3 4">
    <name type="scientific">Ascodesmis nigricans</name>
    <dbReference type="NCBI Taxonomy" id="341454"/>
    <lineage>
        <taxon>Eukaryota</taxon>
        <taxon>Fungi</taxon>
        <taxon>Dikarya</taxon>
        <taxon>Ascomycota</taxon>
        <taxon>Pezizomycotina</taxon>
        <taxon>Pezizomycetes</taxon>
        <taxon>Pezizales</taxon>
        <taxon>Ascodesmidaceae</taxon>
        <taxon>Ascodesmis</taxon>
    </lineage>
</organism>
<dbReference type="PANTHER" id="PTHR48094">
    <property type="entry name" value="PROTEIN/NUCLEIC ACID DEGLYCASE DJ-1-RELATED"/>
    <property type="match status" value="1"/>
</dbReference>
<evidence type="ECO:0000313" key="3">
    <source>
        <dbReference type="EMBL" id="TGZ77879.1"/>
    </source>
</evidence>
<dbReference type="EMBL" id="ML220148">
    <property type="protein sequence ID" value="TGZ77879.1"/>
    <property type="molecule type" value="Genomic_DNA"/>
</dbReference>
<keyword evidence="4" id="KW-1185">Reference proteome</keyword>
<dbReference type="EC" id="4.2.1.130" evidence="1"/>
<dbReference type="Proteomes" id="UP000298138">
    <property type="component" value="Unassembled WGS sequence"/>
</dbReference>
<accession>A0A4S2MQY1</accession>
<protein>
    <recommendedName>
        <fullName evidence="1">D-lactate dehydratase</fullName>
        <ecNumber evidence="1">4.2.1.130</ecNumber>
    </recommendedName>
</protein>
<dbReference type="GO" id="GO:0005737">
    <property type="term" value="C:cytoplasm"/>
    <property type="evidence" value="ECO:0007669"/>
    <property type="project" value="TreeGrafter"/>
</dbReference>
<dbReference type="OrthoDB" id="543156at2759"/>
<dbReference type="STRING" id="341454.A0A4S2MQY1"/>
<dbReference type="GO" id="GO:0019172">
    <property type="term" value="F:glyoxalase III activity"/>
    <property type="evidence" value="ECO:0007669"/>
    <property type="project" value="UniProtKB-EC"/>
</dbReference>
<dbReference type="SUPFAM" id="SSF52317">
    <property type="entry name" value="Class I glutamine amidotransferase-like"/>
    <property type="match status" value="1"/>
</dbReference>